<dbReference type="Proteomes" id="UP000219452">
    <property type="component" value="Unassembled WGS sequence"/>
</dbReference>
<feature type="chain" id="PRO_5012606106" evidence="1">
    <location>
        <begin position="20"/>
        <end position="1433"/>
    </location>
</feature>
<organism evidence="3 4">
    <name type="scientific">Spirosoma fluviale</name>
    <dbReference type="NCBI Taxonomy" id="1597977"/>
    <lineage>
        <taxon>Bacteria</taxon>
        <taxon>Pseudomonadati</taxon>
        <taxon>Bacteroidota</taxon>
        <taxon>Cytophagia</taxon>
        <taxon>Cytophagales</taxon>
        <taxon>Cytophagaceae</taxon>
        <taxon>Spirosoma</taxon>
    </lineage>
</organism>
<feature type="domain" description="Secretion system C-terminal sorting" evidence="2">
    <location>
        <begin position="1361"/>
        <end position="1427"/>
    </location>
</feature>
<feature type="signal peptide" evidence="1">
    <location>
        <begin position="1"/>
        <end position="19"/>
    </location>
</feature>
<name>A0A286FET6_9BACT</name>
<sequence>MHFVYLLAVWFLSSSLLFAQTLTIQSVSNVCYDQESLLTYSSTVALATENVFTIDVRGYYNDAYVKTFPATVKNGKVAFTIKDLNFPDYVLQSGLQVRLASTKPALKSEWFSYFYLNRRASVTLTAPTIPVINPLEPTGLQFTVDGSGPVNVVLTDSSQFTLSSGYYQSGTFVATQLVNPKTTTTYSIARISNVCGVGVSSGSATVQVNPISVRTASVNANQLCIGSELRVGYSTQDGAFTANNQFKIRLTGYNAYSGQEDPSITYEFDAVLDNGLLKATIPPTVSAQANYTGSYYSVRVRSTAPATLSDHAGYYVAIRPASSAIFTSESRTIAIGQTVDLGLKFQGQQPFSALLSDGTVLRSDYYSDYPVQTSVRPSQTTTYTVKSLQTGCGSAPMPIASSVIMTVNPGIAIDSVSEGAICEGQTLRIKFLHNLSLGANNQFLVRFRHSSGVVSNAIPAQQQGNYLTVKVPLFTLPQNQTFRNRSFTIEVSSTQPAYTSEAKGNLNILTYPTMRWSDNNVYTIDKPQQQVNWFWTGDGGGPYQLEMETGETASTSIWDNVSAVSVPGNTSRTFRVKSVRNACFVTNNPAQGSLTVRNTDGYFIYVKPYKGVACQGDSIELSFETTGEFAPGNQFRIQSRDGSTCCSFPNTWATTTKSGTIKFKLPTDFGWYSTGGSETAFRIASTNPVVFSEDRYLTIHRPVYNVSINALSEELLQPGTVTRTINYLGGTPVTINYTLGGTNYSLVSSGWYSTDLSYPVNGTTNFTVNSISNACGPVPVNQSTTHRILPYSLKTPAITGQTYEPVAYCAGSTLTLPYVMVGQPDPAISLSVEYRRANATEFRTLASSIRTNPVVVTLPDTLQTGDYVIRLVSNLAIASPNQTIRVRRKATALLSTDNGVSTFDLFPGSSAVLRVNFTGSPDWTVLFTNGLRQVFSSSPGTMYINPKSKTVYTIQAVTNSCGYGTASGEVSVRIKPTLSISMNNNIFCAGSKIPVTYNAQGDFEPGNRIKIGLVDGTTVRWLDSTAATQGTFQLSMPGSLTVGNSYSLKLVSTNPVQETQMSFQLLSTPIVTLGGNSVINPQQTANIRLKSNQPFNGYGYPIQYTLSTGESGEFFPWPPSFDLNVRPTQTTTYQLASVSNACGAGQFSGSATVTVNPPSDRQVMTADVSGAGTICSNDTIQVIFDTRGTFSATNRFTVQLSDSTGTQFSDLTTFGTKSPLKALIPATMPRGSFYRVRVVASDAGVSSSTNPVPLVLRFSATAAFESATIGFTPGKPVKLKINLTGEAPWSIRIGNEFNPVSLLYASSTPYTIDLSPTAASSIYKLYQVANGCGFGRLVEPSTVQISVLTATDPALAKQFLVYPNPTNGLVTIRQEGAATPYRTRLTDLQGNVLQQKSTAKEIDEQDLSVLSTGVYLLTIETDKSSVIFRILKH</sequence>
<dbReference type="Pfam" id="PF18962">
    <property type="entry name" value="Por_Secre_tail"/>
    <property type="match status" value="1"/>
</dbReference>
<proteinExistence type="predicted"/>
<protein>
    <submittedName>
        <fullName evidence="3">Por secretion system C-terminal sorting domain-containing protein</fullName>
    </submittedName>
</protein>
<evidence type="ECO:0000259" key="2">
    <source>
        <dbReference type="Pfam" id="PF18962"/>
    </source>
</evidence>
<dbReference type="NCBIfam" id="TIGR04183">
    <property type="entry name" value="Por_Secre_tail"/>
    <property type="match status" value="1"/>
</dbReference>
<evidence type="ECO:0000313" key="4">
    <source>
        <dbReference type="Proteomes" id="UP000219452"/>
    </source>
</evidence>
<evidence type="ECO:0000256" key="1">
    <source>
        <dbReference type="SAM" id="SignalP"/>
    </source>
</evidence>
<gene>
    <name evidence="3" type="ORF">SAMN06269250_1813</name>
</gene>
<dbReference type="OrthoDB" id="903507at2"/>
<dbReference type="EMBL" id="OCNH01000001">
    <property type="protein sequence ID" value="SOD81499.1"/>
    <property type="molecule type" value="Genomic_DNA"/>
</dbReference>
<accession>A0A286FET6</accession>
<reference evidence="4" key="1">
    <citation type="submission" date="2017-09" db="EMBL/GenBank/DDBJ databases">
        <authorList>
            <person name="Varghese N."/>
            <person name="Submissions S."/>
        </authorList>
    </citation>
    <scope>NUCLEOTIDE SEQUENCE [LARGE SCALE GENOMIC DNA]</scope>
    <source>
        <strain evidence="4">DSM 29961</strain>
    </source>
</reference>
<evidence type="ECO:0000313" key="3">
    <source>
        <dbReference type="EMBL" id="SOD81499.1"/>
    </source>
</evidence>
<dbReference type="RefSeq" id="WP_097125416.1">
    <property type="nucleotide sequence ID" value="NZ_OCNH01000001.1"/>
</dbReference>
<keyword evidence="4" id="KW-1185">Reference proteome</keyword>
<dbReference type="InterPro" id="IPR026444">
    <property type="entry name" value="Secre_tail"/>
</dbReference>
<keyword evidence="1" id="KW-0732">Signal</keyword>